<dbReference type="InterPro" id="IPR036397">
    <property type="entry name" value="RNaseH_sf"/>
</dbReference>
<evidence type="ECO:0000313" key="2">
    <source>
        <dbReference type="EMBL" id="KAK3106194.1"/>
    </source>
</evidence>
<dbReference type="Gene3D" id="3.30.420.10">
    <property type="entry name" value="Ribonuclease H-like superfamily/Ribonuclease H"/>
    <property type="match status" value="1"/>
</dbReference>
<dbReference type="Proteomes" id="UP001186944">
    <property type="component" value="Unassembled WGS sequence"/>
</dbReference>
<comment type="caution">
    <text evidence="2">The sequence shown here is derived from an EMBL/GenBank/DDBJ whole genome shotgun (WGS) entry which is preliminary data.</text>
</comment>
<evidence type="ECO:0000313" key="3">
    <source>
        <dbReference type="Proteomes" id="UP001186944"/>
    </source>
</evidence>
<dbReference type="InterPro" id="IPR038717">
    <property type="entry name" value="Tc1-like_DDE_dom"/>
</dbReference>
<keyword evidence="3" id="KW-1185">Reference proteome</keyword>
<dbReference type="EMBL" id="VSWD01000003">
    <property type="protein sequence ID" value="KAK3106194.1"/>
    <property type="molecule type" value="Genomic_DNA"/>
</dbReference>
<name>A0AA89CA03_PINIB</name>
<dbReference type="InterPro" id="IPR052338">
    <property type="entry name" value="Transposase_5"/>
</dbReference>
<dbReference type="PANTHER" id="PTHR23022">
    <property type="entry name" value="TRANSPOSABLE ELEMENT-RELATED"/>
    <property type="match status" value="1"/>
</dbReference>
<dbReference type="AlphaFoldDB" id="A0AA89CA03"/>
<dbReference type="GO" id="GO:0003676">
    <property type="term" value="F:nucleic acid binding"/>
    <property type="evidence" value="ECO:0007669"/>
    <property type="project" value="InterPro"/>
</dbReference>
<accession>A0AA89CA03</accession>
<reference evidence="2" key="1">
    <citation type="submission" date="2019-08" db="EMBL/GenBank/DDBJ databases">
        <title>The improved chromosome-level genome for the pearl oyster Pinctada fucata martensii using PacBio sequencing and Hi-C.</title>
        <authorList>
            <person name="Zheng Z."/>
        </authorList>
    </citation>
    <scope>NUCLEOTIDE SEQUENCE</scope>
    <source>
        <strain evidence="2">ZZ-2019</strain>
        <tissue evidence="2">Adductor muscle</tissue>
    </source>
</reference>
<organism evidence="2 3">
    <name type="scientific">Pinctada imbricata</name>
    <name type="common">Atlantic pearl-oyster</name>
    <name type="synonym">Pinctada martensii</name>
    <dbReference type="NCBI Taxonomy" id="66713"/>
    <lineage>
        <taxon>Eukaryota</taxon>
        <taxon>Metazoa</taxon>
        <taxon>Spiralia</taxon>
        <taxon>Lophotrochozoa</taxon>
        <taxon>Mollusca</taxon>
        <taxon>Bivalvia</taxon>
        <taxon>Autobranchia</taxon>
        <taxon>Pteriomorphia</taxon>
        <taxon>Pterioida</taxon>
        <taxon>Pterioidea</taxon>
        <taxon>Pteriidae</taxon>
        <taxon>Pinctada</taxon>
    </lineage>
</organism>
<feature type="domain" description="Tc1-like transposase DDE" evidence="1">
    <location>
        <begin position="153"/>
        <end position="305"/>
    </location>
</feature>
<protein>
    <recommendedName>
        <fullName evidence="1">Tc1-like transposase DDE domain-containing protein</fullName>
    </recommendedName>
</protein>
<sequence>MADFKRKGRISPDIKLVIHQYRRKGFSCGKIRDLLYQHNAFQTSRISVWNIVRNQETKSKSREGTGTKVKEIHRQIIHSWMKENPEITSKVLRDRLKRKLNLIVSDRYVRRLRSEIGWTAKRTAYCQLISIKNKEARLSWCLNALAVKETFHDVIFVDETTVEMCSSGRLHFYHSKSEMQRLPSKQPKPKHSYKVHVWGGISYRGRTHICIFTGIMDSVIYQQILQRNLLTFTSSVFPEGFRLYQDNDSKHKSRSTRKWMEEVNILQNVMETPASSPDLNPIENVWSTMKYHLQTYVKPKTKDELVNGIASFWSTLTTADCTKYINHIHRVIPHVVLNNGEPTVF</sequence>
<evidence type="ECO:0000259" key="1">
    <source>
        <dbReference type="Pfam" id="PF13358"/>
    </source>
</evidence>
<gene>
    <name evidence="2" type="ORF">FSP39_014757</name>
</gene>
<dbReference type="PANTHER" id="PTHR23022:SF135">
    <property type="entry name" value="SI:DKEY-77F5.3"/>
    <property type="match status" value="1"/>
</dbReference>
<proteinExistence type="predicted"/>
<dbReference type="Pfam" id="PF13358">
    <property type="entry name" value="DDE_3"/>
    <property type="match status" value="1"/>
</dbReference>